<dbReference type="EMBL" id="GADI01002066">
    <property type="protein sequence ID" value="JAA71742.1"/>
    <property type="molecule type" value="mRNA"/>
</dbReference>
<name>A0A0K8RKX3_IXORI</name>
<organism evidence="2">
    <name type="scientific">Ixodes ricinus</name>
    <name type="common">Common tick</name>
    <name type="synonym">Acarus ricinus</name>
    <dbReference type="NCBI Taxonomy" id="34613"/>
    <lineage>
        <taxon>Eukaryota</taxon>
        <taxon>Metazoa</taxon>
        <taxon>Ecdysozoa</taxon>
        <taxon>Arthropoda</taxon>
        <taxon>Chelicerata</taxon>
        <taxon>Arachnida</taxon>
        <taxon>Acari</taxon>
        <taxon>Parasitiformes</taxon>
        <taxon>Ixodida</taxon>
        <taxon>Ixodoidea</taxon>
        <taxon>Ixodidae</taxon>
        <taxon>Ixodinae</taxon>
        <taxon>Ixodes</taxon>
    </lineage>
</organism>
<feature type="chain" id="PRO_5005518518" description="Secreted protein" evidence="1">
    <location>
        <begin position="20"/>
        <end position="195"/>
    </location>
</feature>
<evidence type="ECO:0000256" key="1">
    <source>
        <dbReference type="SAM" id="SignalP"/>
    </source>
</evidence>
<evidence type="ECO:0008006" key="3">
    <source>
        <dbReference type="Google" id="ProtNLM"/>
    </source>
</evidence>
<accession>A0A0K8RKX3</accession>
<reference evidence="2" key="1">
    <citation type="submission" date="2012-12" db="EMBL/GenBank/DDBJ databases">
        <title>Identification and characterization of a phenylalanine ammonia-lyase gene family in Isatis indigotica Fort.</title>
        <authorList>
            <person name="Liu Q."/>
            <person name="Chen J."/>
            <person name="Zhou X."/>
            <person name="Di P."/>
            <person name="Xiao Y."/>
            <person name="Xuan H."/>
            <person name="Zhang L."/>
            <person name="Chen W."/>
        </authorList>
    </citation>
    <scope>NUCLEOTIDE SEQUENCE</scope>
    <source>
        <tissue evidence="2">Salivary gland</tissue>
    </source>
</reference>
<sequence length="195" mass="22496">MLLAIVVGVLVIWQAFVVPEPLVTYPPGDIRNNRSELILKFLMDASNYPRRNRSDPSTRVHQHPDCPLVTRHTFMPKDKRHPWSTILSQFCERKPPEIPQPVMGTFGLRPRKCAVCCVTRNGTNSHYTVKNIWPGAPCSERMRCNANGVCQNADLNNLPDKLPEPFWSMVEITWENRWTGLKILAYKIFNFNLPR</sequence>
<keyword evidence="1" id="KW-0732">Signal</keyword>
<evidence type="ECO:0000313" key="2">
    <source>
        <dbReference type="EMBL" id="JAA71742.1"/>
    </source>
</evidence>
<feature type="signal peptide" evidence="1">
    <location>
        <begin position="1"/>
        <end position="19"/>
    </location>
</feature>
<dbReference type="AlphaFoldDB" id="A0A0K8RKX3"/>
<proteinExistence type="evidence at transcript level"/>
<protein>
    <recommendedName>
        <fullName evidence="3">Secreted protein</fullName>
    </recommendedName>
</protein>